<keyword evidence="9" id="KW-1185">Reference proteome</keyword>
<dbReference type="InterPro" id="IPR001275">
    <property type="entry name" value="DM_DNA-bd"/>
</dbReference>
<dbReference type="Proteomes" id="UP000014500">
    <property type="component" value="Unassembled WGS sequence"/>
</dbReference>
<dbReference type="EnsemblMetazoa" id="SMAR002496-RA">
    <property type="protein sequence ID" value="SMAR002496-PA"/>
    <property type="gene ID" value="SMAR002496"/>
</dbReference>
<dbReference type="HOGENOM" id="CLU_1083048_0_0_1"/>
<dbReference type="PROSITE" id="PS50809">
    <property type="entry name" value="DM_2"/>
    <property type="match status" value="1"/>
</dbReference>
<keyword evidence="3 5" id="KW-0238">DNA-binding</keyword>
<accession>T1INB9</accession>
<dbReference type="Gene3D" id="4.10.1040.10">
    <property type="entry name" value="DM DNA-binding domain"/>
    <property type="match status" value="1"/>
</dbReference>
<dbReference type="Pfam" id="PF00751">
    <property type="entry name" value="DM"/>
    <property type="match status" value="1"/>
</dbReference>
<evidence type="ECO:0000256" key="4">
    <source>
        <dbReference type="ARBA" id="ARBA00023242"/>
    </source>
</evidence>
<organism evidence="8 9">
    <name type="scientific">Strigamia maritima</name>
    <name type="common">European centipede</name>
    <name type="synonym">Geophilus maritimus</name>
    <dbReference type="NCBI Taxonomy" id="126957"/>
    <lineage>
        <taxon>Eukaryota</taxon>
        <taxon>Metazoa</taxon>
        <taxon>Ecdysozoa</taxon>
        <taxon>Arthropoda</taxon>
        <taxon>Myriapoda</taxon>
        <taxon>Chilopoda</taxon>
        <taxon>Pleurostigmophora</taxon>
        <taxon>Geophilomorpha</taxon>
        <taxon>Linotaeniidae</taxon>
        <taxon>Strigamia</taxon>
    </lineage>
</organism>
<reference evidence="9" key="1">
    <citation type="submission" date="2011-05" db="EMBL/GenBank/DDBJ databases">
        <authorList>
            <person name="Richards S.R."/>
            <person name="Qu J."/>
            <person name="Jiang H."/>
            <person name="Jhangiani S.N."/>
            <person name="Agravi P."/>
            <person name="Goodspeed R."/>
            <person name="Gross S."/>
            <person name="Mandapat C."/>
            <person name="Jackson L."/>
            <person name="Mathew T."/>
            <person name="Pu L."/>
            <person name="Thornton R."/>
            <person name="Saada N."/>
            <person name="Wilczek-Boney K.B."/>
            <person name="Lee S."/>
            <person name="Kovar C."/>
            <person name="Wu Y."/>
            <person name="Scherer S.E."/>
            <person name="Worley K.C."/>
            <person name="Muzny D.M."/>
            <person name="Gibbs R."/>
        </authorList>
    </citation>
    <scope>NUCLEOTIDE SEQUENCE</scope>
    <source>
        <strain evidence="9">Brora</strain>
    </source>
</reference>
<evidence type="ECO:0000259" key="7">
    <source>
        <dbReference type="PROSITE" id="PS50809"/>
    </source>
</evidence>
<dbReference type="GO" id="GO:0005634">
    <property type="term" value="C:nucleus"/>
    <property type="evidence" value="ECO:0007669"/>
    <property type="project" value="UniProtKB-SubCell"/>
</dbReference>
<keyword evidence="2 5" id="KW-0862">Zinc</keyword>
<proteinExistence type="predicted"/>
<dbReference type="FunFam" id="4.10.1040.10:FF:000001">
    <property type="entry name" value="doublesex- and mab-3-related transcription factor 1"/>
    <property type="match status" value="1"/>
</dbReference>
<name>T1INB9_STRMM</name>
<feature type="compositionally biased region" description="Low complexity" evidence="6">
    <location>
        <begin position="1"/>
        <end position="22"/>
    </location>
</feature>
<dbReference type="STRING" id="126957.T1INB9"/>
<dbReference type="AlphaFoldDB" id="T1INB9"/>
<comment type="subcellular location">
    <subcellularLocation>
        <location evidence="5">Nucleus</location>
    </subcellularLocation>
</comment>
<dbReference type="PROSITE" id="PS40000">
    <property type="entry name" value="DM_1"/>
    <property type="match status" value="1"/>
</dbReference>
<dbReference type="GO" id="GO:0000981">
    <property type="term" value="F:DNA-binding transcription factor activity, RNA polymerase II-specific"/>
    <property type="evidence" value="ECO:0007669"/>
    <property type="project" value="TreeGrafter"/>
</dbReference>
<dbReference type="PhylomeDB" id="T1INB9"/>
<evidence type="ECO:0000256" key="3">
    <source>
        <dbReference type="ARBA" id="ARBA00023125"/>
    </source>
</evidence>
<feature type="region of interest" description="Disordered" evidence="6">
    <location>
        <begin position="1"/>
        <end position="24"/>
    </location>
</feature>
<dbReference type="PANTHER" id="PTHR12322">
    <property type="entry name" value="DOUBLESEX AND MAB-3 RELATED TRANSCRIPTION FACTOR DMRT"/>
    <property type="match status" value="1"/>
</dbReference>
<dbReference type="PANTHER" id="PTHR12322:SF53">
    <property type="entry name" value="DOUBLESEX-MAB RELATED 11E"/>
    <property type="match status" value="1"/>
</dbReference>
<evidence type="ECO:0000313" key="9">
    <source>
        <dbReference type="Proteomes" id="UP000014500"/>
    </source>
</evidence>
<evidence type="ECO:0000256" key="1">
    <source>
        <dbReference type="ARBA" id="ARBA00022723"/>
    </source>
</evidence>
<evidence type="ECO:0000256" key="6">
    <source>
        <dbReference type="SAM" id="MobiDB-lite"/>
    </source>
</evidence>
<protein>
    <recommendedName>
        <fullName evidence="7">DM domain-containing protein</fullName>
    </recommendedName>
</protein>
<feature type="domain" description="DM" evidence="7">
    <location>
        <begin position="25"/>
        <end position="72"/>
    </location>
</feature>
<dbReference type="GO" id="GO:0007548">
    <property type="term" value="P:sex differentiation"/>
    <property type="evidence" value="ECO:0007669"/>
    <property type="project" value="TreeGrafter"/>
</dbReference>
<keyword evidence="4 5" id="KW-0539">Nucleus</keyword>
<dbReference type="GO" id="GO:0000978">
    <property type="term" value="F:RNA polymerase II cis-regulatory region sequence-specific DNA binding"/>
    <property type="evidence" value="ECO:0007669"/>
    <property type="project" value="TreeGrafter"/>
</dbReference>
<keyword evidence="1 5" id="KW-0479">Metal-binding</keyword>
<dbReference type="GO" id="GO:0046872">
    <property type="term" value="F:metal ion binding"/>
    <property type="evidence" value="ECO:0007669"/>
    <property type="project" value="UniProtKB-KW"/>
</dbReference>
<dbReference type="InterPro" id="IPR026607">
    <property type="entry name" value="DMRT"/>
</dbReference>
<dbReference type="InterPro" id="IPR036407">
    <property type="entry name" value="DM_DNA-bd_sf"/>
</dbReference>
<evidence type="ECO:0000256" key="5">
    <source>
        <dbReference type="PROSITE-ProRule" id="PRU00070"/>
    </source>
</evidence>
<sequence>MASSASTSISSCSTGASGTTRTPTCARCRNHKDTVPLKGHKRYCPHKDCLCPKCDLILKRQRVMAQQVALRRAQALDEAMGRAFVPPGKIELANTTRSGDSGFSRIPDLPAVNVTALTFSSSILSKENHLTNRQIWDYLWMLMSCFRLTLESAPLLLIILRSNNFTLKDLHSRILDAQKEVNELEARESNTNTFCFSPFGARLTHSSTQLPTLMCPGGIACPLPPSAHYPYYSKE</sequence>
<evidence type="ECO:0000313" key="8">
    <source>
        <dbReference type="EnsemblMetazoa" id="SMAR002496-PA"/>
    </source>
</evidence>
<evidence type="ECO:0000256" key="2">
    <source>
        <dbReference type="ARBA" id="ARBA00022833"/>
    </source>
</evidence>
<feature type="DNA-binding region" description="DM" evidence="5">
    <location>
        <begin position="25"/>
        <end position="72"/>
    </location>
</feature>
<dbReference type="EMBL" id="JH431152">
    <property type="status" value="NOT_ANNOTATED_CDS"/>
    <property type="molecule type" value="Genomic_DNA"/>
</dbReference>
<dbReference type="SUPFAM" id="SSF82927">
    <property type="entry name" value="Cysteine-rich DNA binding domain, (DM domain)"/>
    <property type="match status" value="1"/>
</dbReference>
<dbReference type="eggNOG" id="KOG3815">
    <property type="taxonomic scope" value="Eukaryota"/>
</dbReference>
<dbReference type="SMART" id="SM00301">
    <property type="entry name" value="DM"/>
    <property type="match status" value="1"/>
</dbReference>
<reference evidence="8" key="2">
    <citation type="submission" date="2015-02" db="UniProtKB">
        <authorList>
            <consortium name="EnsemblMetazoa"/>
        </authorList>
    </citation>
    <scope>IDENTIFICATION</scope>
</reference>